<proteinExistence type="predicted"/>
<protein>
    <submittedName>
        <fullName evidence="1">Uncharacterized protein</fullName>
    </submittedName>
</protein>
<dbReference type="EMBL" id="JACAGC010000009">
    <property type="protein sequence ID" value="KAF6344905.1"/>
    <property type="molecule type" value="Genomic_DNA"/>
</dbReference>
<evidence type="ECO:0000313" key="1">
    <source>
        <dbReference type="EMBL" id="KAF6344905.1"/>
    </source>
</evidence>
<name>A0A7J7X5E5_RHIFE</name>
<comment type="caution">
    <text evidence="1">The sequence shown here is derived from an EMBL/GenBank/DDBJ whole genome shotgun (WGS) entry which is preliminary data.</text>
</comment>
<dbReference type="Proteomes" id="UP000585614">
    <property type="component" value="Unassembled WGS sequence"/>
</dbReference>
<organism evidence="1 2">
    <name type="scientific">Rhinolophus ferrumequinum</name>
    <name type="common">Greater horseshoe bat</name>
    <dbReference type="NCBI Taxonomy" id="59479"/>
    <lineage>
        <taxon>Eukaryota</taxon>
        <taxon>Metazoa</taxon>
        <taxon>Chordata</taxon>
        <taxon>Craniata</taxon>
        <taxon>Vertebrata</taxon>
        <taxon>Euteleostomi</taxon>
        <taxon>Mammalia</taxon>
        <taxon>Eutheria</taxon>
        <taxon>Laurasiatheria</taxon>
        <taxon>Chiroptera</taxon>
        <taxon>Yinpterochiroptera</taxon>
        <taxon>Rhinolophoidea</taxon>
        <taxon>Rhinolophidae</taxon>
        <taxon>Rhinolophinae</taxon>
        <taxon>Rhinolophus</taxon>
    </lineage>
</organism>
<evidence type="ECO:0000313" key="2">
    <source>
        <dbReference type="Proteomes" id="UP000585614"/>
    </source>
</evidence>
<reference evidence="1 2" key="1">
    <citation type="journal article" date="2020" name="Nature">
        <title>Six reference-quality genomes reveal evolution of bat adaptations.</title>
        <authorList>
            <person name="Jebb D."/>
            <person name="Huang Z."/>
            <person name="Pippel M."/>
            <person name="Hughes G.M."/>
            <person name="Lavrichenko K."/>
            <person name="Devanna P."/>
            <person name="Winkler S."/>
            <person name="Jermiin L.S."/>
            <person name="Skirmuntt E.C."/>
            <person name="Katzourakis A."/>
            <person name="Burkitt-Gray L."/>
            <person name="Ray D.A."/>
            <person name="Sullivan K.A.M."/>
            <person name="Roscito J.G."/>
            <person name="Kirilenko B.M."/>
            <person name="Davalos L.M."/>
            <person name="Corthals A.P."/>
            <person name="Power M.L."/>
            <person name="Jones G."/>
            <person name="Ransome R.D."/>
            <person name="Dechmann D.K.N."/>
            <person name="Locatelli A.G."/>
            <person name="Puechmaille S.J."/>
            <person name="Fedrigo O."/>
            <person name="Jarvis E.D."/>
            <person name="Hiller M."/>
            <person name="Vernes S.C."/>
            <person name="Myers E.W."/>
            <person name="Teeling E.C."/>
        </authorList>
    </citation>
    <scope>NUCLEOTIDE SEQUENCE [LARGE SCALE GENOMIC DNA]</scope>
    <source>
        <strain evidence="1">MRhiFer1</strain>
        <tissue evidence="1">Lung</tissue>
    </source>
</reference>
<gene>
    <name evidence="1" type="ORF">mRhiFer1_010275</name>
</gene>
<accession>A0A7J7X5E5</accession>
<sequence>MEGWVFCVKIICPSAKTHSIQKRHLFPSETGLGLLVMRFWIPLLDKHCRPAEVQAECERNQRANLEEGDVDCQRHLGTTCDRRHWACFTNPPVLSLEEIALSTAHGRPSAISHPKQSQDGAEIVMGITGVKNGRSKVPLIYAHLL</sequence>
<dbReference type="AlphaFoldDB" id="A0A7J7X5E5"/>